<dbReference type="VEuPathDB" id="VectorBase:GMOY008761"/>
<feature type="transmembrane region" description="Helical" evidence="2">
    <location>
        <begin position="302"/>
        <end position="324"/>
    </location>
</feature>
<name>A0A1B0G616_GLOMM</name>
<feature type="transmembrane region" description="Helical" evidence="2">
    <location>
        <begin position="259"/>
        <end position="282"/>
    </location>
</feature>
<keyword evidence="4" id="KW-1185">Reference proteome</keyword>
<reference evidence="3" key="1">
    <citation type="submission" date="2020-05" db="UniProtKB">
        <authorList>
            <consortium name="EnsemblMetazoa"/>
        </authorList>
    </citation>
    <scope>IDENTIFICATION</scope>
    <source>
        <strain evidence="3">Yale</strain>
    </source>
</reference>
<proteinExistence type="predicted"/>
<dbReference type="AlphaFoldDB" id="A0A1B0G616"/>
<evidence type="ECO:0000256" key="1">
    <source>
        <dbReference type="SAM" id="MobiDB-lite"/>
    </source>
</evidence>
<protein>
    <submittedName>
        <fullName evidence="3">Uncharacterized protein</fullName>
    </submittedName>
</protein>
<accession>A0A1B0G616</accession>
<keyword evidence="2" id="KW-0472">Membrane</keyword>
<evidence type="ECO:0000256" key="2">
    <source>
        <dbReference type="SAM" id="Phobius"/>
    </source>
</evidence>
<organism evidence="3 4">
    <name type="scientific">Glossina morsitans morsitans</name>
    <name type="common">Savannah tsetse fly</name>
    <dbReference type="NCBI Taxonomy" id="37546"/>
    <lineage>
        <taxon>Eukaryota</taxon>
        <taxon>Metazoa</taxon>
        <taxon>Ecdysozoa</taxon>
        <taxon>Arthropoda</taxon>
        <taxon>Hexapoda</taxon>
        <taxon>Insecta</taxon>
        <taxon>Pterygota</taxon>
        <taxon>Neoptera</taxon>
        <taxon>Endopterygota</taxon>
        <taxon>Diptera</taxon>
        <taxon>Brachycera</taxon>
        <taxon>Muscomorpha</taxon>
        <taxon>Hippoboscoidea</taxon>
        <taxon>Glossinidae</taxon>
        <taxon>Glossina</taxon>
    </lineage>
</organism>
<evidence type="ECO:0000313" key="4">
    <source>
        <dbReference type="Proteomes" id="UP000092444"/>
    </source>
</evidence>
<keyword evidence="2" id="KW-0812">Transmembrane</keyword>
<dbReference type="EnsemblMetazoa" id="GMOY008761-RA">
    <property type="protein sequence ID" value="GMOY008761-PA"/>
    <property type="gene ID" value="GMOY008761"/>
</dbReference>
<dbReference type="EMBL" id="CCAG010022604">
    <property type="status" value="NOT_ANNOTATED_CDS"/>
    <property type="molecule type" value="Genomic_DNA"/>
</dbReference>
<sequence>MMTMMFYVNKSFKSNIDNNNSNTNNNKKNCNNSNSNKKSNSICCGFNSQSSANYTFNHRIEKTELVNKLQKFNGHNVSNDNNCNNNVVSNKRYKCNHNNGGSCNSRGHLTTNHIHLYQQHEQEPEHGKKETHHHLHLHQHRRQHYHHQRLHQHCISNNNHNSSISNRTTTTTIATTLTNPNSRSYCNSITINSKNNNKIYKHCSSSSNSSSCNSQNCLRARKENTKRPFHRHRTSSQQQQQQQLRHYNRVTVCHFAQNIISLFGLQLCCLLLLRLATTATGLAAAMDTSNTNLTDLGSPDFYFMYSCWRVWQFVVWLGFWFGLVRKIKNNMCR</sequence>
<keyword evidence="2" id="KW-1133">Transmembrane helix</keyword>
<evidence type="ECO:0000313" key="3">
    <source>
        <dbReference type="EnsemblMetazoa" id="GMOY008761-PA"/>
    </source>
</evidence>
<feature type="region of interest" description="Disordered" evidence="1">
    <location>
        <begin position="14"/>
        <end position="36"/>
    </location>
</feature>
<dbReference type="Proteomes" id="UP000092444">
    <property type="component" value="Unassembled WGS sequence"/>
</dbReference>